<dbReference type="EC" id="2.5.1.-" evidence="2"/>
<dbReference type="PANTHER" id="PTHR10291:SF18">
    <property type="entry name" value="DEHYDRODOLICHYL DIPHOSPHATE SYNTHASE CPT3"/>
    <property type="match status" value="1"/>
</dbReference>
<dbReference type="SMR" id="A0A445AEU0"/>
<dbReference type="GO" id="GO:0045547">
    <property type="term" value="F:ditrans,polycis-polyprenyl diphosphate synthase [(2E,6E)-farnesyl diphosphate specific] activity"/>
    <property type="evidence" value="ECO:0007669"/>
    <property type="project" value="TreeGrafter"/>
</dbReference>
<sequence length="315" mass="36640">MDFFMVNPRHFKISDIALINDGCEQTNGVFEKLIYLIKKCVLHALSIGPIPIHVAFIMDGNRRYAKKNNLVEGSGYKAGFFSLVSMLNLCYELGVRYVTIFAFSIDNFKRCPEETRFLMDLMKEKIESLIMDENNESINIANRFGMRVHFVGDLKLLDKPLRLAAKRIMEATVNNSRVVLSICVAYNSTLEILHSLEECCEEKCDEIRVLDESGSGYGLIKIRRDYLKEYDDSMCLINLEDVERNMYMAIAPCPNILIRTSGENRLSNFLLWQSTFCYLYSPFVLWPDFGFWHFVWAILNYQRSCFYLDKKSKQL</sequence>
<comment type="caution">
    <text evidence="3">The sequence shown here is derived from an EMBL/GenBank/DDBJ whole genome shotgun (WGS) entry which is preliminary data.</text>
</comment>
<dbReference type="GO" id="GO:0016094">
    <property type="term" value="P:polyprenol biosynthetic process"/>
    <property type="evidence" value="ECO:0007669"/>
    <property type="project" value="TreeGrafter"/>
</dbReference>
<dbReference type="HAMAP" id="MF_01139">
    <property type="entry name" value="ISPT"/>
    <property type="match status" value="1"/>
</dbReference>
<accession>A0A445AEU0</accession>
<dbReference type="Gramene" id="arahy.Tifrunner.gnm2.ann2.Ah12g128100.1">
    <property type="protein sequence ID" value="arahy.Tifrunner.gnm2.ann2.Ah12g128100.1-CDS-1"/>
    <property type="gene ID" value="arahy.Tifrunner.gnm2.ann2.Ah12g128100"/>
</dbReference>
<dbReference type="NCBIfam" id="TIGR00055">
    <property type="entry name" value="uppS"/>
    <property type="match status" value="1"/>
</dbReference>
<evidence type="ECO:0000256" key="1">
    <source>
        <dbReference type="ARBA" id="ARBA00022679"/>
    </source>
</evidence>
<gene>
    <name evidence="3" type="ORF">Ahy_B02g058539</name>
</gene>
<dbReference type="CDD" id="cd00475">
    <property type="entry name" value="Cis_IPPS"/>
    <property type="match status" value="1"/>
</dbReference>
<dbReference type="Proteomes" id="UP000289738">
    <property type="component" value="Chromosome B02"/>
</dbReference>
<reference evidence="3 4" key="1">
    <citation type="submission" date="2019-01" db="EMBL/GenBank/DDBJ databases">
        <title>Sequencing of cultivated peanut Arachis hypogaea provides insights into genome evolution and oil improvement.</title>
        <authorList>
            <person name="Chen X."/>
        </authorList>
    </citation>
    <scope>NUCLEOTIDE SEQUENCE [LARGE SCALE GENOMIC DNA]</scope>
    <source>
        <strain evidence="4">cv. Fuhuasheng</strain>
        <tissue evidence="3">Leaves</tissue>
    </source>
</reference>
<dbReference type="InterPro" id="IPR036424">
    <property type="entry name" value="UPP_synth-like_sf"/>
</dbReference>
<dbReference type="OrthoDB" id="4173905at2759"/>
<dbReference type="SUPFAM" id="SSF64005">
    <property type="entry name" value="Undecaprenyl diphosphate synthase"/>
    <property type="match status" value="1"/>
</dbReference>
<dbReference type="Gene3D" id="3.40.1180.10">
    <property type="entry name" value="Decaprenyl diphosphate synthase-like"/>
    <property type="match status" value="1"/>
</dbReference>
<keyword evidence="1 2" id="KW-0808">Transferase</keyword>
<dbReference type="Pfam" id="PF01255">
    <property type="entry name" value="Prenyltransf"/>
    <property type="match status" value="1"/>
</dbReference>
<keyword evidence="4" id="KW-1185">Reference proteome</keyword>
<dbReference type="GO" id="GO:0005783">
    <property type="term" value="C:endoplasmic reticulum"/>
    <property type="evidence" value="ECO:0007669"/>
    <property type="project" value="TreeGrafter"/>
</dbReference>
<evidence type="ECO:0000313" key="3">
    <source>
        <dbReference type="EMBL" id="RYR24938.1"/>
    </source>
</evidence>
<organism evidence="3 4">
    <name type="scientific">Arachis hypogaea</name>
    <name type="common">Peanut</name>
    <dbReference type="NCBI Taxonomy" id="3818"/>
    <lineage>
        <taxon>Eukaryota</taxon>
        <taxon>Viridiplantae</taxon>
        <taxon>Streptophyta</taxon>
        <taxon>Embryophyta</taxon>
        <taxon>Tracheophyta</taxon>
        <taxon>Spermatophyta</taxon>
        <taxon>Magnoliopsida</taxon>
        <taxon>eudicotyledons</taxon>
        <taxon>Gunneridae</taxon>
        <taxon>Pentapetalae</taxon>
        <taxon>rosids</taxon>
        <taxon>fabids</taxon>
        <taxon>Fabales</taxon>
        <taxon>Fabaceae</taxon>
        <taxon>Papilionoideae</taxon>
        <taxon>50 kb inversion clade</taxon>
        <taxon>dalbergioids sensu lato</taxon>
        <taxon>Dalbergieae</taxon>
        <taxon>Pterocarpus clade</taxon>
        <taxon>Arachis</taxon>
    </lineage>
</organism>
<proteinExistence type="inferred from homology"/>
<dbReference type="STRING" id="3818.A0A445AEU0"/>
<dbReference type="AlphaFoldDB" id="A0A445AEU0"/>
<name>A0A445AEU0_ARAHY</name>
<dbReference type="EMBL" id="SDMP01000012">
    <property type="protein sequence ID" value="RYR24938.1"/>
    <property type="molecule type" value="Genomic_DNA"/>
</dbReference>
<dbReference type="InterPro" id="IPR001441">
    <property type="entry name" value="UPP_synth-like"/>
</dbReference>
<comment type="similarity">
    <text evidence="2">Belongs to the UPP synthase family.</text>
</comment>
<evidence type="ECO:0000256" key="2">
    <source>
        <dbReference type="RuleBase" id="RU363018"/>
    </source>
</evidence>
<evidence type="ECO:0000313" key="4">
    <source>
        <dbReference type="Proteomes" id="UP000289738"/>
    </source>
</evidence>
<protein>
    <recommendedName>
        <fullName evidence="2">Alkyl transferase</fullName>
        <ecNumber evidence="2">2.5.1.-</ecNumber>
    </recommendedName>
</protein>
<dbReference type="PANTHER" id="PTHR10291">
    <property type="entry name" value="DEHYDRODOLICHYL DIPHOSPHATE SYNTHASE FAMILY MEMBER"/>
    <property type="match status" value="1"/>
</dbReference>